<dbReference type="OrthoDB" id="9766299at2"/>
<keyword evidence="4" id="KW-1133">Transmembrane helix</keyword>
<dbReference type="PANTHER" id="PTHR43630:SF1">
    <property type="entry name" value="POLY-BETA-1,6-N-ACETYL-D-GLUCOSAMINE SYNTHASE"/>
    <property type="match status" value="1"/>
</dbReference>
<keyword evidence="7" id="KW-1185">Reference proteome</keyword>
<feature type="transmembrane region" description="Helical" evidence="4">
    <location>
        <begin position="427"/>
        <end position="450"/>
    </location>
</feature>
<reference evidence="6 7" key="1">
    <citation type="submission" date="2017-04" db="EMBL/GenBank/DDBJ databases">
        <title>A new member of the family Flavobacteriaceae isolated from ascidians.</title>
        <authorList>
            <person name="Chen L."/>
        </authorList>
    </citation>
    <scope>NUCLEOTIDE SEQUENCE [LARGE SCALE GENOMIC DNA]</scope>
    <source>
        <strain evidence="6 7">HQA918</strain>
    </source>
</reference>
<feature type="transmembrane region" description="Helical" evidence="4">
    <location>
        <begin position="12"/>
        <end position="36"/>
    </location>
</feature>
<keyword evidence="4" id="KW-0812">Transmembrane</keyword>
<name>A0A2A4G7F7_9FLAO</name>
<dbReference type="EMBL" id="NBWU01000004">
    <property type="protein sequence ID" value="PCE63926.1"/>
    <property type="molecule type" value="Genomic_DNA"/>
</dbReference>
<feature type="transmembrane region" description="Helical" evidence="4">
    <location>
        <begin position="361"/>
        <end position="385"/>
    </location>
</feature>
<gene>
    <name evidence="6" type="ORF">B7P33_11770</name>
</gene>
<keyword evidence="3 6" id="KW-0808">Transferase</keyword>
<dbReference type="InterPro" id="IPR001173">
    <property type="entry name" value="Glyco_trans_2-like"/>
</dbReference>
<evidence type="ECO:0000259" key="5">
    <source>
        <dbReference type="Pfam" id="PF00535"/>
    </source>
</evidence>
<dbReference type="Pfam" id="PF00535">
    <property type="entry name" value="Glycos_transf_2"/>
    <property type="match status" value="1"/>
</dbReference>
<dbReference type="Gene3D" id="3.90.550.10">
    <property type="entry name" value="Spore Coat Polysaccharide Biosynthesis Protein SpsA, Chain A"/>
    <property type="match status" value="1"/>
</dbReference>
<dbReference type="CDD" id="cd06423">
    <property type="entry name" value="CESA_like"/>
    <property type="match status" value="1"/>
</dbReference>
<dbReference type="RefSeq" id="WP_097442643.1">
    <property type="nucleotide sequence ID" value="NZ_NBWU01000004.1"/>
</dbReference>
<evidence type="ECO:0000256" key="4">
    <source>
        <dbReference type="SAM" id="Phobius"/>
    </source>
</evidence>
<feature type="transmembrane region" description="Helical" evidence="4">
    <location>
        <begin position="391"/>
        <end position="415"/>
    </location>
</feature>
<dbReference type="InterPro" id="IPR029044">
    <property type="entry name" value="Nucleotide-diphossugar_trans"/>
</dbReference>
<dbReference type="Pfam" id="PF13641">
    <property type="entry name" value="Glyco_tranf_2_3"/>
    <property type="match status" value="1"/>
</dbReference>
<sequence>MNIEIVKIIGDYLSIIFLIFTVVLLLVFISMAYLSARNSFHYKHKNSFGDLSKIMASPLAPSITIIAPAYNEGLTIVENIRSLLSLRYVEFEVMVVNDGSKDDTMEKMIAAFDLYKTDRQVPSDWRAKPVAGIYKSRKKAYAKLTVIDKANGGKSDALNAGMQLSQNKYVGCIDVDCLLLPDALLHVVKAFYQRSKQRVIAVGGVIRVANSCQISGGKLEQINLPTNWLARYQLLEYTRSFLLGRMAWGRIDSLLIISGAFGFFDREIALAAGLYDTDTVGEDMEIVFRMRRYMHDRGLPYTVEYIPDPLCWTEVPESPKILLNQRDRWTRGNLETLYKHKEMFFNPKYGRLGMISYPYWFFYEWLAPLLEFFGFFSIIAFYFAGILNWDFFIGISITIYAFMVMFSFYAILWDVYSYNEYKKTKDLLILMVCALTEPLFFHPLVTFAAVRGNYKKLFKIQSGWGTITRKGFSKPANA</sequence>
<keyword evidence="2" id="KW-0328">Glycosyltransferase</keyword>
<evidence type="ECO:0000313" key="7">
    <source>
        <dbReference type="Proteomes" id="UP000219559"/>
    </source>
</evidence>
<keyword evidence="4" id="KW-0472">Membrane</keyword>
<dbReference type="SUPFAM" id="SSF53448">
    <property type="entry name" value="Nucleotide-diphospho-sugar transferases"/>
    <property type="match status" value="1"/>
</dbReference>
<dbReference type="PANTHER" id="PTHR43630">
    <property type="entry name" value="POLY-BETA-1,6-N-ACETYL-D-GLUCOSAMINE SYNTHASE"/>
    <property type="match status" value="1"/>
</dbReference>
<evidence type="ECO:0000256" key="1">
    <source>
        <dbReference type="ARBA" id="ARBA00006739"/>
    </source>
</evidence>
<organism evidence="6 7">
    <name type="scientific">Sediminicola luteus</name>
    <dbReference type="NCBI Taxonomy" id="319238"/>
    <lineage>
        <taxon>Bacteria</taxon>
        <taxon>Pseudomonadati</taxon>
        <taxon>Bacteroidota</taxon>
        <taxon>Flavobacteriia</taxon>
        <taxon>Flavobacteriales</taxon>
        <taxon>Flavobacteriaceae</taxon>
        <taxon>Sediminicola</taxon>
    </lineage>
</organism>
<evidence type="ECO:0000256" key="3">
    <source>
        <dbReference type="ARBA" id="ARBA00022679"/>
    </source>
</evidence>
<comment type="caution">
    <text evidence="6">The sequence shown here is derived from an EMBL/GenBank/DDBJ whole genome shotgun (WGS) entry which is preliminary data.</text>
</comment>
<protein>
    <submittedName>
        <fullName evidence="6">Glycosyl transferase family 2</fullName>
    </submittedName>
</protein>
<accession>A0A2A4G7F7</accession>
<feature type="domain" description="Glycosyltransferase 2-like" evidence="5">
    <location>
        <begin position="64"/>
        <end position="107"/>
    </location>
</feature>
<evidence type="ECO:0000313" key="6">
    <source>
        <dbReference type="EMBL" id="PCE63926.1"/>
    </source>
</evidence>
<dbReference type="GO" id="GO:0016757">
    <property type="term" value="F:glycosyltransferase activity"/>
    <property type="evidence" value="ECO:0007669"/>
    <property type="project" value="UniProtKB-KW"/>
</dbReference>
<dbReference type="AlphaFoldDB" id="A0A2A4G7F7"/>
<proteinExistence type="inferred from homology"/>
<dbReference type="Proteomes" id="UP000219559">
    <property type="component" value="Unassembled WGS sequence"/>
</dbReference>
<evidence type="ECO:0000256" key="2">
    <source>
        <dbReference type="ARBA" id="ARBA00022676"/>
    </source>
</evidence>
<comment type="similarity">
    <text evidence="1">Belongs to the glycosyltransferase 2 family.</text>
</comment>